<protein>
    <recommendedName>
        <fullName evidence="5">Tectonic domain-containing protein</fullName>
    </recommendedName>
</protein>
<dbReference type="AlphaFoldDB" id="A0A0G4EG71"/>
<feature type="region of interest" description="Disordered" evidence="1">
    <location>
        <begin position="526"/>
        <end position="558"/>
    </location>
</feature>
<accession>A0A0G4EG71</accession>
<dbReference type="PhylomeDB" id="A0A0G4EG71"/>
<feature type="region of interest" description="Disordered" evidence="1">
    <location>
        <begin position="278"/>
        <end position="314"/>
    </location>
</feature>
<organism evidence="3 4">
    <name type="scientific">Vitrella brassicaformis (strain CCMP3155)</name>
    <dbReference type="NCBI Taxonomy" id="1169540"/>
    <lineage>
        <taxon>Eukaryota</taxon>
        <taxon>Sar</taxon>
        <taxon>Alveolata</taxon>
        <taxon>Colpodellida</taxon>
        <taxon>Vitrellaceae</taxon>
        <taxon>Vitrella</taxon>
    </lineage>
</organism>
<feature type="compositionally biased region" description="Polar residues" evidence="1">
    <location>
        <begin position="528"/>
        <end position="541"/>
    </location>
</feature>
<feature type="compositionally biased region" description="Low complexity" evidence="1">
    <location>
        <begin position="98"/>
        <end position="114"/>
    </location>
</feature>
<evidence type="ECO:0000313" key="4">
    <source>
        <dbReference type="Proteomes" id="UP000041254"/>
    </source>
</evidence>
<proteinExistence type="predicted"/>
<keyword evidence="4" id="KW-1185">Reference proteome</keyword>
<name>A0A0G4EG71_VITBC</name>
<dbReference type="OrthoDB" id="332188at2759"/>
<feature type="chain" id="PRO_5005187075" description="Tectonic domain-containing protein" evidence="2">
    <location>
        <begin position="32"/>
        <end position="946"/>
    </location>
</feature>
<reference evidence="3 4" key="1">
    <citation type="submission" date="2014-11" db="EMBL/GenBank/DDBJ databases">
        <authorList>
            <person name="Zhu J."/>
            <person name="Qi W."/>
            <person name="Song R."/>
        </authorList>
    </citation>
    <scope>NUCLEOTIDE SEQUENCE [LARGE SCALE GENOMIC DNA]</scope>
</reference>
<dbReference type="Proteomes" id="UP000041254">
    <property type="component" value="Unassembled WGS sequence"/>
</dbReference>
<keyword evidence="2" id="KW-0732">Signal</keyword>
<feature type="compositionally biased region" description="Pro residues" evidence="1">
    <location>
        <begin position="285"/>
        <end position="301"/>
    </location>
</feature>
<dbReference type="VEuPathDB" id="CryptoDB:Vbra_11946"/>
<evidence type="ECO:0000256" key="2">
    <source>
        <dbReference type="SAM" id="SignalP"/>
    </source>
</evidence>
<dbReference type="InParanoid" id="A0A0G4EG71"/>
<sequence length="946" mass="101744">MRRRPQRITPLLVVATLLIFVQPSIWRGVRGEVGSKEERQRGGRRSKENGGGKELLERRDNKRTEATKHTAQQPTAPTNNVSNQTQRAAADGGGGGRSAANSTNSTNTTASTNATAAKAQEAAAKKKAGIVADDDGGKISLEAVIDPPGGDQKAEKMGHRGGRLFNGPILGGRFDDDGPDEPETAAYQDDYYADTDPAMDVGHKYDSHYTYDDTHPMLPDHHTSHKKIYSTTEMDAYYPDEHKDGFDDYGYDHKMDHHTEWVEVPGKHHKGKEHVYEVHPSPVRKTPPPPPPIPEATPPQEKPTKKPKPSGSEEILEQAQPACCVDAEIRQYNCPFACCTVKDGHFADKDVWDCGRIPNELDAAFVRHVIRLTDQVPQSFKTDSQQVDITVRALHVINSQDPSLTENGTKPQVGFLRAGLPSGDLCGPADGEGEGNGRSPPPVCPEQLSAMQKAFARLLPPDSPTATPTQLCKAFLGGSSFKQTDFGLASTVFLNIQPAPTSNGTTPTGMAGMAASAELAMMAHASPSDVTGNDGGHNSTDASKDRSTNTSDASSKRELAVVLDGDKAISMAGVHVGHSKQYTKKKILPVRDKQIGERKIRTTRRDPPKPRVPEGAPEPADDEPPDEPSPKPTPAAEEDVLSDVIGEGEPEGPSVLVVELGAALIFFGSVATVVEGPVSNQGVLYMDEALDRPGCVTQLGPSPCRVPSLSAYGSIIATEPIRALWLQIGVGALSPPTREVWEGVVEWGNDLPKNQFSQISFFGDSVVQTIRPGTAFSFRRISFPFSDTNSTSVAVPSGGQSAGLVIYVDVFDTDGFVGCCEDVFVDAVAQFDVSGVPLRLARYHNLQKDIGERIGPAISEQVVIRGDVIVTDQSFAGLPATIPSSRVRLTNEERPQMIGGPNRDILYFQCRQTCTITQQAFANTGGGQSAFVEIALDLPRDRVVLA</sequence>
<feature type="compositionally biased region" description="Polar residues" evidence="1">
    <location>
        <begin position="69"/>
        <end position="87"/>
    </location>
</feature>
<feature type="signal peptide" evidence="2">
    <location>
        <begin position="1"/>
        <end position="31"/>
    </location>
</feature>
<feature type="compositionally biased region" description="Basic and acidic residues" evidence="1">
    <location>
        <begin position="33"/>
        <end position="68"/>
    </location>
</feature>
<feature type="region of interest" description="Disordered" evidence="1">
    <location>
        <begin position="143"/>
        <end position="166"/>
    </location>
</feature>
<evidence type="ECO:0000313" key="3">
    <source>
        <dbReference type="EMBL" id="CEL95516.1"/>
    </source>
</evidence>
<feature type="compositionally biased region" description="Basic and acidic residues" evidence="1">
    <location>
        <begin position="589"/>
        <end position="612"/>
    </location>
</feature>
<dbReference type="EMBL" id="CDMY01000228">
    <property type="protein sequence ID" value="CEL95516.1"/>
    <property type="molecule type" value="Genomic_DNA"/>
</dbReference>
<dbReference type="STRING" id="1169540.A0A0G4EG71"/>
<feature type="region of interest" description="Disordered" evidence="1">
    <location>
        <begin position="33"/>
        <end position="114"/>
    </location>
</feature>
<feature type="region of interest" description="Disordered" evidence="1">
    <location>
        <begin position="583"/>
        <end position="637"/>
    </location>
</feature>
<gene>
    <name evidence="3" type="ORF">Vbra_11946</name>
</gene>
<evidence type="ECO:0000256" key="1">
    <source>
        <dbReference type="SAM" id="MobiDB-lite"/>
    </source>
</evidence>
<evidence type="ECO:0008006" key="5">
    <source>
        <dbReference type="Google" id="ProtNLM"/>
    </source>
</evidence>